<evidence type="ECO:0000259" key="1">
    <source>
        <dbReference type="Pfam" id="PF09861"/>
    </source>
</evidence>
<dbReference type="Gene3D" id="3.40.50.11440">
    <property type="match status" value="1"/>
</dbReference>
<dbReference type="Proteomes" id="UP000198847">
    <property type="component" value="Unassembled WGS sequence"/>
</dbReference>
<gene>
    <name evidence="2" type="ORF">SAMN04490178_11619</name>
</gene>
<proteinExistence type="predicted"/>
<keyword evidence="3" id="KW-1185">Reference proteome</keyword>
<dbReference type="STRING" id="112903.SAMN04490178_11619"/>
<dbReference type="OrthoDB" id="9788398at2"/>
<name>A0A1H8WJA2_9FIRM</name>
<protein>
    <recommendedName>
        <fullName evidence="1">LarA-like N-terminal domain-containing protein</fullName>
    </recommendedName>
</protein>
<reference evidence="2 3" key="1">
    <citation type="submission" date="2016-10" db="EMBL/GenBank/DDBJ databases">
        <authorList>
            <person name="de Groot N.N."/>
        </authorList>
    </citation>
    <scope>NUCLEOTIDE SEQUENCE [LARGE SCALE GENOMIC DNA]</scope>
    <source>
        <strain evidence="2 3">DSM 13305</strain>
    </source>
</reference>
<dbReference type="AlphaFoldDB" id="A0A1H8WJA2"/>
<accession>A0A1H8WJA2</accession>
<evidence type="ECO:0000313" key="3">
    <source>
        <dbReference type="Proteomes" id="UP000198847"/>
    </source>
</evidence>
<sequence>MSIERLLAGISIPRLYKVKQIFEQPRLACWEEELLQELRQSEVLNRLTIGQRIAIAVGTREIRQLPDLVRILVRQLRAAGAEPFIVSALSSDEAATAEGQKRKLHSLGIDENTVGAPVRSTQESVFIGESPSGIPVFMDRYAYEADGIIVINLVRPNACLFGGREGGLMKIIAMGLGKQLGAVAGRHYGHGGGWQNIDEFSHMALQQANFLFGLAVVENAYNQPAYIKVLHSRNLHQQEDALQQAAKRLMPRLHLSGLDVLVVDEIGSHVSDNGLDTGIVGTNPNAAGRRVGSIAVLDIGEASRGNGMGLGFADYTTARAFGKFNFEQTYQQALQSGFRAAAKIPMVLANDRLAIQAAIQGAGGISVPRLKVARIKNTAALDTLYVSAALYEELRGDSRFAAEEEPAELAFDAGGNLF</sequence>
<dbReference type="EMBL" id="FODY01000016">
    <property type="protein sequence ID" value="SEP27716.1"/>
    <property type="molecule type" value="Genomic_DNA"/>
</dbReference>
<dbReference type="GO" id="GO:0050043">
    <property type="term" value="F:lactate racemase activity"/>
    <property type="evidence" value="ECO:0007669"/>
    <property type="project" value="InterPro"/>
</dbReference>
<organism evidence="2 3">
    <name type="scientific">Propionispora vibrioides</name>
    <dbReference type="NCBI Taxonomy" id="112903"/>
    <lineage>
        <taxon>Bacteria</taxon>
        <taxon>Bacillati</taxon>
        <taxon>Bacillota</taxon>
        <taxon>Negativicutes</taxon>
        <taxon>Selenomonadales</taxon>
        <taxon>Sporomusaceae</taxon>
        <taxon>Propionispora</taxon>
    </lineage>
</organism>
<dbReference type="RefSeq" id="WP_091748217.1">
    <property type="nucleotide sequence ID" value="NZ_FODY01000016.1"/>
</dbReference>
<dbReference type="Pfam" id="PF09861">
    <property type="entry name" value="Lar_N"/>
    <property type="match status" value="1"/>
</dbReference>
<dbReference type="InterPro" id="IPR018657">
    <property type="entry name" value="LarA-like_N"/>
</dbReference>
<feature type="domain" description="LarA-like N-terminal" evidence="1">
    <location>
        <begin position="33"/>
        <end position="177"/>
    </location>
</feature>
<evidence type="ECO:0000313" key="2">
    <source>
        <dbReference type="EMBL" id="SEP27716.1"/>
    </source>
</evidence>